<reference evidence="2" key="5">
    <citation type="submission" date="2018-04" db="UniProtKB">
        <authorList>
            <consortium name="EnsemblFungi"/>
        </authorList>
    </citation>
    <scope>IDENTIFICATION</scope>
    <source>
        <strain evidence="2">R3-111a-1</strain>
    </source>
</reference>
<dbReference type="EnsemblFungi" id="EJT79111">
    <property type="protein sequence ID" value="EJT79111"/>
    <property type="gene ID" value="GGTG_04200"/>
</dbReference>
<name>J3NSF0_GAET3</name>
<dbReference type="GeneID" id="20344658"/>
<proteinExistence type="predicted"/>
<reference evidence="1" key="3">
    <citation type="submission" date="2010-09" db="EMBL/GenBank/DDBJ databases">
        <title>Annotation of Gaeumannomyces graminis var. tritici R3-111a-1.</title>
        <authorList>
            <consortium name="The Broad Institute Genome Sequencing Platform"/>
            <person name="Ma L.-J."/>
            <person name="Dead R."/>
            <person name="Young S.K."/>
            <person name="Zeng Q."/>
            <person name="Gargeya S."/>
            <person name="Fitzgerald M."/>
            <person name="Haas B."/>
            <person name="Abouelleil A."/>
            <person name="Alvarado L."/>
            <person name="Arachchi H.M."/>
            <person name="Berlin A."/>
            <person name="Brown A."/>
            <person name="Chapman S.B."/>
            <person name="Chen Z."/>
            <person name="Dunbar C."/>
            <person name="Freedman E."/>
            <person name="Gearin G."/>
            <person name="Gellesch M."/>
            <person name="Goldberg J."/>
            <person name="Griggs A."/>
            <person name="Gujja S."/>
            <person name="Heiman D."/>
            <person name="Howarth C."/>
            <person name="Larson L."/>
            <person name="Lui A."/>
            <person name="MacDonald P.J.P."/>
            <person name="Mehta T."/>
            <person name="Montmayeur A."/>
            <person name="Murphy C."/>
            <person name="Neiman D."/>
            <person name="Pearson M."/>
            <person name="Priest M."/>
            <person name="Roberts A."/>
            <person name="Saif S."/>
            <person name="Shea T."/>
            <person name="Shenoy N."/>
            <person name="Sisk P."/>
            <person name="Stolte C."/>
            <person name="Sykes S."/>
            <person name="Yandava C."/>
            <person name="Wortman J."/>
            <person name="Nusbaum C."/>
            <person name="Birren B."/>
        </authorList>
    </citation>
    <scope>NUCLEOTIDE SEQUENCE</scope>
    <source>
        <strain evidence="1">R3-111a-1</strain>
    </source>
</reference>
<reference evidence="1" key="2">
    <citation type="submission" date="2010-07" db="EMBL/GenBank/DDBJ databases">
        <authorList>
            <consortium name="The Broad Institute Genome Sequencing Platform"/>
            <consortium name="Broad Institute Genome Sequencing Center for Infectious Disease"/>
            <person name="Ma L.-J."/>
            <person name="Dead R."/>
            <person name="Young S."/>
            <person name="Zeng Q."/>
            <person name="Koehrsen M."/>
            <person name="Alvarado L."/>
            <person name="Berlin A."/>
            <person name="Chapman S.B."/>
            <person name="Chen Z."/>
            <person name="Freedman E."/>
            <person name="Gellesch M."/>
            <person name="Goldberg J."/>
            <person name="Griggs A."/>
            <person name="Gujja S."/>
            <person name="Heilman E.R."/>
            <person name="Heiman D."/>
            <person name="Hepburn T."/>
            <person name="Howarth C."/>
            <person name="Jen D."/>
            <person name="Larson L."/>
            <person name="Mehta T."/>
            <person name="Neiman D."/>
            <person name="Pearson M."/>
            <person name="Roberts A."/>
            <person name="Saif S."/>
            <person name="Shea T."/>
            <person name="Shenoy N."/>
            <person name="Sisk P."/>
            <person name="Stolte C."/>
            <person name="Sykes S."/>
            <person name="Walk T."/>
            <person name="White J."/>
            <person name="Yandava C."/>
            <person name="Haas B."/>
            <person name="Nusbaum C."/>
            <person name="Birren B."/>
        </authorList>
    </citation>
    <scope>NUCLEOTIDE SEQUENCE</scope>
    <source>
        <strain evidence="1">R3-111a-1</strain>
    </source>
</reference>
<reference evidence="2" key="4">
    <citation type="journal article" date="2015" name="G3 (Bethesda)">
        <title>Genome sequences of three phytopathogenic species of the Magnaporthaceae family of fungi.</title>
        <authorList>
            <person name="Okagaki L.H."/>
            <person name="Nunes C.C."/>
            <person name="Sailsbery J."/>
            <person name="Clay B."/>
            <person name="Brown D."/>
            <person name="John T."/>
            <person name="Oh Y."/>
            <person name="Young N."/>
            <person name="Fitzgerald M."/>
            <person name="Haas B.J."/>
            <person name="Zeng Q."/>
            <person name="Young S."/>
            <person name="Adiconis X."/>
            <person name="Fan L."/>
            <person name="Levin J.Z."/>
            <person name="Mitchell T.K."/>
            <person name="Okubara P.A."/>
            <person name="Farman M.L."/>
            <person name="Kohn L.M."/>
            <person name="Birren B."/>
            <person name="Ma L.-J."/>
            <person name="Dean R.A."/>
        </authorList>
    </citation>
    <scope>NUCLEOTIDE SEQUENCE</scope>
    <source>
        <strain evidence="2">R3-111a-1</strain>
    </source>
</reference>
<dbReference type="Proteomes" id="UP000006039">
    <property type="component" value="Unassembled WGS sequence"/>
</dbReference>
<dbReference type="VEuPathDB" id="FungiDB:GGTG_04200"/>
<sequence length="51" mass="5990">MLQKQHNERKFAIIVAAKIVSAKGGTFRRQYKRRTLTGSRAILYGREIKLW</sequence>
<protein>
    <submittedName>
        <fullName evidence="1 2">Uncharacterized protein</fullName>
    </submittedName>
</protein>
<dbReference type="EMBL" id="GL385396">
    <property type="protein sequence ID" value="EJT79111.1"/>
    <property type="molecule type" value="Genomic_DNA"/>
</dbReference>
<gene>
    <name evidence="2" type="primary">20344658</name>
    <name evidence="1" type="ORF">GGTG_04200</name>
</gene>
<dbReference type="RefSeq" id="XP_009220256.1">
    <property type="nucleotide sequence ID" value="XM_009221992.1"/>
</dbReference>
<reference evidence="3" key="1">
    <citation type="submission" date="2010-07" db="EMBL/GenBank/DDBJ databases">
        <title>The genome sequence of Gaeumannomyces graminis var. tritici strain R3-111a-1.</title>
        <authorList>
            <consortium name="The Broad Institute Genome Sequencing Platform"/>
            <person name="Ma L.-J."/>
            <person name="Dead R."/>
            <person name="Young S."/>
            <person name="Zeng Q."/>
            <person name="Koehrsen M."/>
            <person name="Alvarado L."/>
            <person name="Berlin A."/>
            <person name="Chapman S.B."/>
            <person name="Chen Z."/>
            <person name="Freedman E."/>
            <person name="Gellesch M."/>
            <person name="Goldberg J."/>
            <person name="Griggs A."/>
            <person name="Gujja S."/>
            <person name="Heilman E.R."/>
            <person name="Heiman D."/>
            <person name="Hepburn T."/>
            <person name="Howarth C."/>
            <person name="Jen D."/>
            <person name="Larson L."/>
            <person name="Mehta T."/>
            <person name="Neiman D."/>
            <person name="Pearson M."/>
            <person name="Roberts A."/>
            <person name="Saif S."/>
            <person name="Shea T."/>
            <person name="Shenoy N."/>
            <person name="Sisk P."/>
            <person name="Stolte C."/>
            <person name="Sykes S."/>
            <person name="Walk T."/>
            <person name="White J."/>
            <person name="Yandava C."/>
            <person name="Haas B."/>
            <person name="Nusbaum C."/>
            <person name="Birren B."/>
        </authorList>
    </citation>
    <scope>NUCLEOTIDE SEQUENCE [LARGE SCALE GENOMIC DNA]</scope>
    <source>
        <strain evidence="3">R3-111a-1</strain>
    </source>
</reference>
<keyword evidence="3" id="KW-1185">Reference proteome</keyword>
<organism evidence="1">
    <name type="scientific">Gaeumannomyces tritici (strain R3-111a-1)</name>
    <name type="common">Wheat and barley take-all root rot fungus</name>
    <name type="synonym">Gaeumannomyces graminis var. tritici</name>
    <dbReference type="NCBI Taxonomy" id="644352"/>
    <lineage>
        <taxon>Eukaryota</taxon>
        <taxon>Fungi</taxon>
        <taxon>Dikarya</taxon>
        <taxon>Ascomycota</taxon>
        <taxon>Pezizomycotina</taxon>
        <taxon>Sordariomycetes</taxon>
        <taxon>Sordariomycetidae</taxon>
        <taxon>Magnaporthales</taxon>
        <taxon>Magnaporthaceae</taxon>
        <taxon>Gaeumannomyces</taxon>
    </lineage>
</organism>
<evidence type="ECO:0000313" key="2">
    <source>
        <dbReference type="EnsemblFungi" id="EJT79111"/>
    </source>
</evidence>
<dbReference type="AlphaFoldDB" id="J3NSF0"/>
<evidence type="ECO:0000313" key="1">
    <source>
        <dbReference type="EMBL" id="EJT79111.1"/>
    </source>
</evidence>
<dbReference type="HOGENOM" id="CLU_199218_0_0_1"/>
<accession>J3NSF0</accession>
<evidence type="ECO:0000313" key="3">
    <source>
        <dbReference type="Proteomes" id="UP000006039"/>
    </source>
</evidence>